<organism evidence="2 3">
    <name type="scientific">Antribacter soli</name>
    <dbReference type="NCBI Taxonomy" id="2910976"/>
    <lineage>
        <taxon>Bacteria</taxon>
        <taxon>Bacillati</taxon>
        <taxon>Actinomycetota</taxon>
        <taxon>Actinomycetes</taxon>
        <taxon>Micrococcales</taxon>
        <taxon>Promicromonosporaceae</taxon>
        <taxon>Antribacter</taxon>
    </lineage>
</organism>
<keyword evidence="3" id="KW-1185">Reference proteome</keyword>
<dbReference type="Proteomes" id="UP001165405">
    <property type="component" value="Unassembled WGS sequence"/>
</dbReference>
<gene>
    <name evidence="2" type="ORF">L1785_11130</name>
</gene>
<reference evidence="2" key="1">
    <citation type="submission" date="2022-01" db="EMBL/GenBank/DDBJ databases">
        <title>Antribacter sp. nov., isolated from Guizhou of China.</title>
        <authorList>
            <person name="Chengliang C."/>
            <person name="Ya Z."/>
        </authorList>
    </citation>
    <scope>NUCLEOTIDE SEQUENCE</scope>
    <source>
        <strain evidence="2">KLBMP 9083</strain>
    </source>
</reference>
<comment type="caution">
    <text evidence="2">The sequence shown here is derived from an EMBL/GenBank/DDBJ whole genome shotgun (WGS) entry which is preliminary data.</text>
</comment>
<feature type="region of interest" description="Disordered" evidence="1">
    <location>
        <begin position="1"/>
        <end position="45"/>
    </location>
</feature>
<protein>
    <submittedName>
        <fullName evidence="2">Uncharacterized protein</fullName>
    </submittedName>
</protein>
<dbReference type="EMBL" id="JAKGSG010000032">
    <property type="protein sequence ID" value="MCF4121534.1"/>
    <property type="molecule type" value="Genomic_DNA"/>
</dbReference>
<dbReference type="RefSeq" id="WP_236089334.1">
    <property type="nucleotide sequence ID" value="NZ_JAKGSG010000032.1"/>
</dbReference>
<evidence type="ECO:0000313" key="3">
    <source>
        <dbReference type="Proteomes" id="UP001165405"/>
    </source>
</evidence>
<evidence type="ECO:0000256" key="1">
    <source>
        <dbReference type="SAM" id="MobiDB-lite"/>
    </source>
</evidence>
<evidence type="ECO:0000313" key="2">
    <source>
        <dbReference type="EMBL" id="MCF4121534.1"/>
    </source>
</evidence>
<dbReference type="AlphaFoldDB" id="A0AA41QDN1"/>
<proteinExistence type="predicted"/>
<sequence>MSQEIPHAATPAVMARAIGTEGAPAGPADGSLEATSGASHGAVSTEEGVRAALGLLDGLDDLLPADHVGRFEQVHDALRAHLNGDAGR</sequence>
<name>A0AA41QDN1_9MICO</name>
<accession>A0AA41QDN1</accession>